<evidence type="ECO:0000256" key="2">
    <source>
        <dbReference type="ARBA" id="ARBA00005254"/>
    </source>
</evidence>
<comment type="similarity">
    <text evidence="2 7">Belongs to the enoyl-CoA hydratase/isomerase family.</text>
</comment>
<organism evidence="8">
    <name type="scientific">Acididesulfobacillus acetoxydans</name>
    <dbReference type="NCBI Taxonomy" id="1561005"/>
    <lineage>
        <taxon>Bacteria</taxon>
        <taxon>Bacillati</taxon>
        <taxon>Bacillota</taxon>
        <taxon>Clostridia</taxon>
        <taxon>Eubacteriales</taxon>
        <taxon>Peptococcaceae</taxon>
        <taxon>Acididesulfobacillus</taxon>
    </lineage>
</organism>
<evidence type="ECO:0000256" key="6">
    <source>
        <dbReference type="ARBA" id="ARBA00067035"/>
    </source>
</evidence>
<reference evidence="8" key="2">
    <citation type="submission" date="2020-01" db="EMBL/GenBank/DDBJ databases">
        <authorList>
            <person name="Hornung B."/>
        </authorList>
    </citation>
    <scope>NUCLEOTIDE SEQUENCE</scope>
    <source>
        <strain evidence="8">PacBioINE</strain>
    </source>
</reference>
<dbReference type="AlphaFoldDB" id="A0A8S0WXR9"/>
<dbReference type="KEGG" id="aacx:DEACI_1774"/>
<evidence type="ECO:0000256" key="1">
    <source>
        <dbReference type="ARBA" id="ARBA00005086"/>
    </source>
</evidence>
<dbReference type="InterPro" id="IPR001753">
    <property type="entry name" value="Enoyl-CoA_hydra/iso"/>
</dbReference>
<keyword evidence="10" id="KW-1185">Reference proteome</keyword>
<dbReference type="FunFam" id="3.90.226.10:FF:000009">
    <property type="entry name" value="Carnitinyl-CoA dehydratase"/>
    <property type="match status" value="1"/>
</dbReference>
<dbReference type="EMBL" id="CDGJ01000082">
    <property type="protein sequence ID" value="CEJ08600.1"/>
    <property type="molecule type" value="Genomic_DNA"/>
</dbReference>
<keyword evidence="4 9" id="KW-0456">Lyase</keyword>
<accession>A0A8S0WXR9</accession>
<reference evidence="9" key="1">
    <citation type="submission" date="2014-11" db="EMBL/GenBank/DDBJ databases">
        <authorList>
            <person name="Hornung B.V."/>
        </authorList>
    </citation>
    <scope>NUCLEOTIDE SEQUENCE</scope>
    <source>
        <strain evidence="9">INE</strain>
    </source>
</reference>
<dbReference type="Proteomes" id="UP000836597">
    <property type="component" value="Chromosome"/>
</dbReference>
<dbReference type="PANTHER" id="PTHR11941">
    <property type="entry name" value="ENOYL-COA HYDRATASE-RELATED"/>
    <property type="match status" value="1"/>
</dbReference>
<dbReference type="FunFam" id="1.10.12.10:FF:000001">
    <property type="entry name" value="Probable enoyl-CoA hydratase, mitochondrial"/>
    <property type="match status" value="1"/>
</dbReference>
<comment type="pathway">
    <text evidence="1">Lipid metabolism; butanoate metabolism.</text>
</comment>
<evidence type="ECO:0000256" key="3">
    <source>
        <dbReference type="ARBA" id="ARBA00011881"/>
    </source>
</evidence>
<dbReference type="InterPro" id="IPR014748">
    <property type="entry name" value="Enoyl-CoA_hydra_C"/>
</dbReference>
<evidence type="ECO:0000256" key="7">
    <source>
        <dbReference type="RuleBase" id="RU003707"/>
    </source>
</evidence>
<evidence type="ECO:0000313" key="8">
    <source>
        <dbReference type="EMBL" id="CAA7601121.1"/>
    </source>
</evidence>
<dbReference type="GO" id="GO:0006635">
    <property type="term" value="P:fatty acid beta-oxidation"/>
    <property type="evidence" value="ECO:0007669"/>
    <property type="project" value="TreeGrafter"/>
</dbReference>
<dbReference type="Proteomes" id="UP001071230">
    <property type="component" value="Unassembled WGS sequence"/>
</dbReference>
<dbReference type="Gene3D" id="1.10.12.10">
    <property type="entry name" value="Lyase 2-enoyl-coa Hydratase, Chain A, domain 2"/>
    <property type="match status" value="1"/>
</dbReference>
<comment type="catalytic activity">
    <reaction evidence="5">
        <text>a short-chain (3S)-3-hydroxyacyl-CoA = a short-chain (2E)-enoyl-CoA + H2O</text>
        <dbReference type="Rhea" id="RHEA:52664"/>
        <dbReference type="ChEBI" id="CHEBI:15377"/>
        <dbReference type="ChEBI" id="CHEBI:87488"/>
        <dbReference type="ChEBI" id="CHEBI:136760"/>
        <dbReference type="EC" id="4.2.1.150"/>
    </reaction>
</comment>
<sequence>MSYEFIQVSQDDGVTTLTLNRPPMNPLHSGILRELSRVLGEVERTPGIKAVIITGAGEKAFAAGADIAEMVQLTPVEAYAFCHLTREAYEQIEKLGKPVIAAVNGLALGAGAELALACDFRLAAETAKLGQPEINLGIIPGAGGTQRLARLVGLAKAKELVFLGEIIEAEAAKKIGLVHQVVPAAELMAQAQKLARKLAAKPAVALRMAKEALNTGINLDLHSALILEIQNFVTAFASEDRREGLAAFLEKRKPSFKDT</sequence>
<proteinExistence type="inferred from homology"/>
<dbReference type="GO" id="GO:0018812">
    <property type="term" value="F:3-hydroxyacyl-CoA dehydratase activity"/>
    <property type="evidence" value="ECO:0007669"/>
    <property type="project" value="UniProtKB-EC"/>
</dbReference>
<evidence type="ECO:0000256" key="4">
    <source>
        <dbReference type="ARBA" id="ARBA00023239"/>
    </source>
</evidence>
<protein>
    <recommendedName>
        <fullName evidence="6">short-chain-enoyl-CoA hydratase</fullName>
        <ecNumber evidence="6">4.2.1.150</ecNumber>
    </recommendedName>
</protein>
<dbReference type="RefSeq" id="WP_240984689.1">
    <property type="nucleotide sequence ID" value="NZ_CDGJ01000082.1"/>
</dbReference>
<dbReference type="SUPFAM" id="SSF52096">
    <property type="entry name" value="ClpP/crotonase"/>
    <property type="match status" value="1"/>
</dbReference>
<evidence type="ECO:0000313" key="9">
    <source>
        <dbReference type="EMBL" id="CEJ08600.1"/>
    </source>
</evidence>
<dbReference type="InterPro" id="IPR018376">
    <property type="entry name" value="Enoyl-CoA_hyd/isom_CS"/>
</dbReference>
<evidence type="ECO:0000256" key="5">
    <source>
        <dbReference type="ARBA" id="ARBA00050624"/>
    </source>
</evidence>
<name>A0A8S0WXR9_9FIRM</name>
<comment type="subunit">
    <text evidence="3">Homotetramer.</text>
</comment>
<dbReference type="Pfam" id="PF00378">
    <property type="entry name" value="ECH_1"/>
    <property type="match status" value="1"/>
</dbReference>
<gene>
    <name evidence="8" type="ORF">DEACI_1774</name>
    <name evidence="9" type="ORF">DEACI_3079</name>
</gene>
<evidence type="ECO:0000313" key="10">
    <source>
        <dbReference type="Proteomes" id="UP001071230"/>
    </source>
</evidence>
<dbReference type="PANTHER" id="PTHR11941:SF54">
    <property type="entry name" value="ENOYL-COA HYDRATASE, MITOCHONDRIAL"/>
    <property type="match status" value="1"/>
</dbReference>
<dbReference type="CDD" id="cd06558">
    <property type="entry name" value="crotonase-like"/>
    <property type="match status" value="1"/>
</dbReference>
<dbReference type="EMBL" id="LR746496">
    <property type="protein sequence ID" value="CAA7601121.1"/>
    <property type="molecule type" value="Genomic_DNA"/>
</dbReference>
<dbReference type="Gene3D" id="3.90.226.10">
    <property type="entry name" value="2-enoyl-CoA Hydratase, Chain A, domain 1"/>
    <property type="match status" value="1"/>
</dbReference>
<dbReference type="InterPro" id="IPR029045">
    <property type="entry name" value="ClpP/crotonase-like_dom_sf"/>
</dbReference>
<dbReference type="EC" id="4.2.1.150" evidence="6"/>
<dbReference type="PROSITE" id="PS00166">
    <property type="entry name" value="ENOYL_COA_HYDRATASE"/>
    <property type="match status" value="1"/>
</dbReference>